<keyword evidence="3 6" id="KW-0812">Transmembrane</keyword>
<accession>A0ABR8KHJ9</accession>
<dbReference type="PANTHER" id="PTHR32196:SF72">
    <property type="entry name" value="RIBOSE IMPORT PERMEASE PROTEIN RBSC"/>
    <property type="match status" value="1"/>
</dbReference>
<feature type="transmembrane region" description="Helical" evidence="6">
    <location>
        <begin position="89"/>
        <end position="107"/>
    </location>
</feature>
<keyword evidence="4 6" id="KW-1133">Transmembrane helix</keyword>
<dbReference type="CDD" id="cd06579">
    <property type="entry name" value="TM_PBP1_transp_AraH_like"/>
    <property type="match status" value="1"/>
</dbReference>
<evidence type="ECO:0000256" key="6">
    <source>
        <dbReference type="SAM" id="Phobius"/>
    </source>
</evidence>
<dbReference type="InterPro" id="IPR001851">
    <property type="entry name" value="ABC_transp_permease"/>
</dbReference>
<dbReference type="Pfam" id="PF02653">
    <property type="entry name" value="BPD_transp_2"/>
    <property type="match status" value="1"/>
</dbReference>
<feature type="transmembrane region" description="Helical" evidence="6">
    <location>
        <begin position="114"/>
        <end position="132"/>
    </location>
</feature>
<evidence type="ECO:0000256" key="5">
    <source>
        <dbReference type="ARBA" id="ARBA00023136"/>
    </source>
</evidence>
<evidence type="ECO:0000256" key="4">
    <source>
        <dbReference type="ARBA" id="ARBA00022989"/>
    </source>
</evidence>
<feature type="transmembrane region" description="Helical" evidence="6">
    <location>
        <begin position="176"/>
        <end position="197"/>
    </location>
</feature>
<reference evidence="7 8" key="1">
    <citation type="journal article" date="2020" name="ISME J.">
        <title>Comparative genomics reveals insights into cyanobacterial evolution and habitat adaptation.</title>
        <authorList>
            <person name="Chen M.Y."/>
            <person name="Teng W.K."/>
            <person name="Zhao L."/>
            <person name="Hu C.X."/>
            <person name="Zhou Y.K."/>
            <person name="Han B.P."/>
            <person name="Song L.R."/>
            <person name="Shu W.S."/>
        </authorList>
    </citation>
    <scope>NUCLEOTIDE SEQUENCE [LARGE SCALE GENOMIC DNA]</scope>
    <source>
        <strain evidence="7 8">FACHB-159</strain>
    </source>
</reference>
<evidence type="ECO:0000256" key="1">
    <source>
        <dbReference type="ARBA" id="ARBA00004651"/>
    </source>
</evidence>
<dbReference type="PANTHER" id="PTHR32196">
    <property type="entry name" value="ABC TRANSPORTER PERMEASE PROTEIN YPHD-RELATED-RELATED"/>
    <property type="match status" value="1"/>
</dbReference>
<dbReference type="Proteomes" id="UP000637383">
    <property type="component" value="Unassembled WGS sequence"/>
</dbReference>
<gene>
    <name evidence="7" type="ORF">H6H03_27225</name>
</gene>
<feature type="transmembrane region" description="Helical" evidence="6">
    <location>
        <begin position="306"/>
        <end position="323"/>
    </location>
</feature>
<keyword evidence="2" id="KW-1003">Cell membrane</keyword>
<dbReference type="RefSeq" id="WP_190958112.1">
    <property type="nucleotide sequence ID" value="NZ_JACJTU010000033.1"/>
</dbReference>
<feature type="transmembrane region" description="Helical" evidence="6">
    <location>
        <begin position="228"/>
        <end position="250"/>
    </location>
</feature>
<keyword evidence="5 6" id="KW-0472">Membrane</keyword>
<proteinExistence type="predicted"/>
<name>A0ABR8KHJ9_9NOSO</name>
<organism evidence="7 8">
    <name type="scientific">Nostoc paludosum FACHB-159</name>
    <dbReference type="NCBI Taxonomy" id="2692908"/>
    <lineage>
        <taxon>Bacteria</taxon>
        <taxon>Bacillati</taxon>
        <taxon>Cyanobacteriota</taxon>
        <taxon>Cyanophyceae</taxon>
        <taxon>Nostocales</taxon>
        <taxon>Nostocaceae</taxon>
        <taxon>Nostoc</taxon>
    </lineage>
</organism>
<dbReference type="EMBL" id="JACJTU010000033">
    <property type="protein sequence ID" value="MBD2737532.1"/>
    <property type="molecule type" value="Genomic_DNA"/>
</dbReference>
<comment type="caution">
    <text evidence="7">The sequence shown here is derived from an EMBL/GenBank/DDBJ whole genome shotgun (WGS) entry which is preliminary data.</text>
</comment>
<evidence type="ECO:0000313" key="8">
    <source>
        <dbReference type="Proteomes" id="UP000637383"/>
    </source>
</evidence>
<evidence type="ECO:0000256" key="2">
    <source>
        <dbReference type="ARBA" id="ARBA00022475"/>
    </source>
</evidence>
<keyword evidence="8" id="KW-1185">Reference proteome</keyword>
<feature type="transmembrane region" description="Helical" evidence="6">
    <location>
        <begin position="262"/>
        <end position="294"/>
    </location>
</feature>
<evidence type="ECO:0000313" key="7">
    <source>
        <dbReference type="EMBL" id="MBD2737532.1"/>
    </source>
</evidence>
<comment type="subcellular location">
    <subcellularLocation>
        <location evidence="1">Cell membrane</location>
        <topology evidence="1">Multi-pass membrane protein</topology>
    </subcellularLocation>
</comment>
<feature type="transmembrane region" description="Helical" evidence="6">
    <location>
        <begin position="30"/>
        <end position="52"/>
    </location>
</feature>
<sequence>MSQTIRPTNRKVGNNPKARQGKSIATFLEVAGILPILVLICILFTFLSPNFLTGGNLVNILRQASINIVLATGMTFVILTGGIDLSVGSMLAVSAVVALLVSLLPAIGWAALPAGLLAGLLLGLLNGALIALLDVPPFIVTLGSLTALRGVAYLIAKGTTLINRDINFAWIGNSYIGPLPWLVIIALLTVAASWFVLRQTVLGVQIYAVGGNERAARLTGIKVNRVLLFVYGVSGLLSGLAGVMSASRLYSASGLLGQGYELDAIAAVILGGTSFTGGIGTIGGTLLGALIIAVLNNGLTLLNMSFFWQLVVKGLVIIVAVMIDRLRRRSRR</sequence>
<feature type="transmembrane region" description="Helical" evidence="6">
    <location>
        <begin position="138"/>
        <end position="156"/>
    </location>
</feature>
<protein>
    <submittedName>
        <fullName evidence="7">Ribose ABC transporter permease</fullName>
    </submittedName>
</protein>
<evidence type="ECO:0000256" key="3">
    <source>
        <dbReference type="ARBA" id="ARBA00022692"/>
    </source>
</evidence>
<feature type="transmembrane region" description="Helical" evidence="6">
    <location>
        <begin position="64"/>
        <end position="83"/>
    </location>
</feature>